<dbReference type="CDD" id="cd01188">
    <property type="entry name" value="INT_RitA_C_like"/>
    <property type="match status" value="1"/>
</dbReference>
<dbReference type="RefSeq" id="WP_006520602.1">
    <property type="nucleotide sequence ID" value="NC_021184.1"/>
</dbReference>
<dbReference type="HOGENOM" id="CLU_027562_23_4_9"/>
<evidence type="ECO:0000256" key="3">
    <source>
        <dbReference type="ARBA" id="ARBA00023172"/>
    </source>
</evidence>
<comment type="similarity">
    <text evidence="1">Belongs to the 'phage' integrase family.</text>
</comment>
<dbReference type="PROSITE" id="PS51900">
    <property type="entry name" value="CB"/>
    <property type="match status" value="1"/>
</dbReference>
<dbReference type="STRING" id="767817.Desgi_3167"/>
<evidence type="ECO:0000256" key="4">
    <source>
        <dbReference type="PROSITE-ProRule" id="PRU01248"/>
    </source>
</evidence>
<keyword evidence="3" id="KW-0233">DNA recombination</keyword>
<dbReference type="Pfam" id="PF00589">
    <property type="entry name" value="Phage_integrase"/>
    <property type="match status" value="1"/>
</dbReference>
<dbReference type="AlphaFoldDB" id="R4KLV5"/>
<keyword evidence="2 4" id="KW-0238">DNA-binding</keyword>
<keyword evidence="8" id="KW-1185">Reference proteome</keyword>
<evidence type="ECO:0000313" key="7">
    <source>
        <dbReference type="EMBL" id="AGL02522.1"/>
    </source>
</evidence>
<dbReference type="PANTHER" id="PTHR30349">
    <property type="entry name" value="PHAGE INTEGRASE-RELATED"/>
    <property type="match status" value="1"/>
</dbReference>
<dbReference type="InterPro" id="IPR050090">
    <property type="entry name" value="Tyrosine_recombinase_XerCD"/>
</dbReference>
<dbReference type="PANTHER" id="PTHR30349:SF41">
    <property type="entry name" value="INTEGRASE_RECOMBINASE PROTEIN MJ0367-RELATED"/>
    <property type="match status" value="1"/>
</dbReference>
<reference evidence="7 8" key="1">
    <citation type="submission" date="2012-01" db="EMBL/GenBank/DDBJ databases">
        <title>Complete sequence of Desulfotomaculum gibsoniae DSM 7213.</title>
        <authorList>
            <consortium name="US DOE Joint Genome Institute"/>
            <person name="Lucas S."/>
            <person name="Han J."/>
            <person name="Lapidus A."/>
            <person name="Cheng J.-F."/>
            <person name="Goodwin L."/>
            <person name="Pitluck S."/>
            <person name="Peters L."/>
            <person name="Ovchinnikova G."/>
            <person name="Teshima H."/>
            <person name="Detter J.C."/>
            <person name="Han C."/>
            <person name="Tapia R."/>
            <person name="Land M."/>
            <person name="Hauser L."/>
            <person name="Kyrpides N."/>
            <person name="Ivanova N."/>
            <person name="Pagani I."/>
            <person name="Parshina S."/>
            <person name="Plugge C."/>
            <person name="Muyzer G."/>
            <person name="Kuever J."/>
            <person name="Ivanova A."/>
            <person name="Nazina T."/>
            <person name="Klenk H.-P."/>
            <person name="Brambilla E."/>
            <person name="Spring S."/>
            <person name="Stams A.F."/>
            <person name="Woyke T."/>
        </authorList>
    </citation>
    <scope>NUCLEOTIDE SEQUENCE [LARGE SCALE GENOMIC DNA]</scope>
    <source>
        <strain evidence="7 8">DSM 7213</strain>
    </source>
</reference>
<dbReference type="InterPro" id="IPR011010">
    <property type="entry name" value="DNA_brk_join_enz"/>
</dbReference>
<evidence type="ECO:0000256" key="1">
    <source>
        <dbReference type="ARBA" id="ARBA00008857"/>
    </source>
</evidence>
<dbReference type="eggNOG" id="COG0582">
    <property type="taxonomic scope" value="Bacteria"/>
</dbReference>
<evidence type="ECO:0000259" key="5">
    <source>
        <dbReference type="PROSITE" id="PS51898"/>
    </source>
</evidence>
<dbReference type="GO" id="GO:0015074">
    <property type="term" value="P:DNA integration"/>
    <property type="evidence" value="ECO:0007669"/>
    <property type="project" value="InterPro"/>
</dbReference>
<accession>R4KLV5</accession>
<evidence type="ECO:0000259" key="6">
    <source>
        <dbReference type="PROSITE" id="PS51900"/>
    </source>
</evidence>
<dbReference type="KEGG" id="dgi:Desgi_3167"/>
<dbReference type="GO" id="GO:0003677">
    <property type="term" value="F:DNA binding"/>
    <property type="evidence" value="ECO:0007669"/>
    <property type="project" value="UniProtKB-UniRule"/>
</dbReference>
<dbReference type="PROSITE" id="PS51898">
    <property type="entry name" value="TYR_RECOMBINASE"/>
    <property type="match status" value="1"/>
</dbReference>
<dbReference type="Proteomes" id="UP000013520">
    <property type="component" value="Chromosome"/>
</dbReference>
<dbReference type="EMBL" id="CP003273">
    <property type="protein sequence ID" value="AGL02522.1"/>
    <property type="molecule type" value="Genomic_DNA"/>
</dbReference>
<sequence>MDYLNLEELIENLLDSMRKQGYMESTISMYRSPFNKLINLSKQMNTDRLTPELSSAFVSDTFNERTGQYSSEKVRLRTRCINLLEDYLANGMFVFKIYKKSKKQPFCSWYSEEIYSRFEQFLKTENISDSTTYSALLIAYRFLHYLESVGIESIDNAPPWVIPGFFGEMSKTWSRGGMHIIIDGLKRFLKFADKDSRLLPCVPKARRTRPIIPTLTEDEESALWHMIDSELVAPRDRAIILLSMLTGLRASDIVSLEIKDIDWTNDTISIVQRKTGTLLMLPLVPAVGNAIMTYLLNDRPKSNSPKLFLRYDAPYKPLEGHSSCYAISKKVFGLAGIREGNQRKGFHLLRHHTASKMLSKGVAIQTISSLLGHTDPDTTKLYLSTDREKLLGCCLPLPTEVKEALK</sequence>
<feature type="domain" description="Tyr recombinase" evidence="5">
    <location>
        <begin position="210"/>
        <end position="395"/>
    </location>
</feature>
<dbReference type="InterPro" id="IPR013762">
    <property type="entry name" value="Integrase-like_cat_sf"/>
</dbReference>
<dbReference type="SUPFAM" id="SSF56349">
    <property type="entry name" value="DNA breaking-rejoining enzymes"/>
    <property type="match status" value="1"/>
</dbReference>
<dbReference type="Gene3D" id="1.10.443.10">
    <property type="entry name" value="Intergrase catalytic core"/>
    <property type="match status" value="1"/>
</dbReference>
<protein>
    <submittedName>
        <fullName evidence="7">Site-specific recombinase XerD</fullName>
    </submittedName>
</protein>
<name>R4KLV5_9FIRM</name>
<feature type="domain" description="Core-binding (CB)" evidence="6">
    <location>
        <begin position="4"/>
        <end position="89"/>
    </location>
</feature>
<evidence type="ECO:0000256" key="2">
    <source>
        <dbReference type="ARBA" id="ARBA00023125"/>
    </source>
</evidence>
<gene>
    <name evidence="7" type="ORF">Desgi_3167</name>
</gene>
<dbReference type="InterPro" id="IPR002104">
    <property type="entry name" value="Integrase_catalytic"/>
</dbReference>
<evidence type="ECO:0000313" key="8">
    <source>
        <dbReference type="Proteomes" id="UP000013520"/>
    </source>
</evidence>
<dbReference type="OrthoDB" id="9785687at2"/>
<dbReference type="GO" id="GO:0006310">
    <property type="term" value="P:DNA recombination"/>
    <property type="evidence" value="ECO:0007669"/>
    <property type="project" value="UniProtKB-KW"/>
</dbReference>
<organism evidence="7 8">
    <name type="scientific">Desulfoscipio gibsoniae DSM 7213</name>
    <dbReference type="NCBI Taxonomy" id="767817"/>
    <lineage>
        <taxon>Bacteria</taxon>
        <taxon>Bacillati</taxon>
        <taxon>Bacillota</taxon>
        <taxon>Clostridia</taxon>
        <taxon>Eubacteriales</taxon>
        <taxon>Desulfallaceae</taxon>
        <taxon>Desulfoscipio</taxon>
    </lineage>
</organism>
<dbReference type="InterPro" id="IPR044068">
    <property type="entry name" value="CB"/>
</dbReference>
<proteinExistence type="inferred from homology"/>